<reference evidence="1 2" key="3">
    <citation type="submission" date="2019-11" db="EMBL/GenBank/DDBJ databases">
        <title>A de novo genome assembly of a pear dwarfing rootstock.</title>
        <authorList>
            <person name="Wang F."/>
            <person name="Wang J."/>
            <person name="Li S."/>
            <person name="Zhang Y."/>
            <person name="Fang M."/>
            <person name="Ma L."/>
            <person name="Zhao Y."/>
            <person name="Jiang S."/>
        </authorList>
    </citation>
    <scope>NUCLEOTIDE SEQUENCE [LARGE SCALE GENOMIC DNA]</scope>
    <source>
        <strain evidence="1">S2</strain>
        <tissue evidence="1">Leaf</tissue>
    </source>
</reference>
<name>A0A5N5IFK6_9ROSA</name>
<proteinExistence type="predicted"/>
<comment type="caution">
    <text evidence="1">The sequence shown here is derived from an EMBL/GenBank/DDBJ whole genome shotgun (WGS) entry which is preliminary data.</text>
</comment>
<dbReference type="AlphaFoldDB" id="A0A5N5IFK6"/>
<sequence>MNLESCRFGCIPYIGLLRCKNANMFACFGALKNLDFATIMLEKDWDRYTTCSFQASSCIRKFLANFGCCEKLLTVYVTEPEALIFPDSMREELSPPLPSLKHLKVLSEYSPKLFKDYGLTDYLRWMAPSLEFFS</sequence>
<organism evidence="1 2">
    <name type="scientific">Pyrus ussuriensis x Pyrus communis</name>
    <dbReference type="NCBI Taxonomy" id="2448454"/>
    <lineage>
        <taxon>Eukaryota</taxon>
        <taxon>Viridiplantae</taxon>
        <taxon>Streptophyta</taxon>
        <taxon>Embryophyta</taxon>
        <taxon>Tracheophyta</taxon>
        <taxon>Spermatophyta</taxon>
        <taxon>Magnoliopsida</taxon>
        <taxon>eudicotyledons</taxon>
        <taxon>Gunneridae</taxon>
        <taxon>Pentapetalae</taxon>
        <taxon>rosids</taxon>
        <taxon>fabids</taxon>
        <taxon>Rosales</taxon>
        <taxon>Rosaceae</taxon>
        <taxon>Amygdaloideae</taxon>
        <taxon>Maleae</taxon>
        <taxon>Pyrus</taxon>
    </lineage>
</organism>
<evidence type="ECO:0000313" key="2">
    <source>
        <dbReference type="Proteomes" id="UP000327157"/>
    </source>
</evidence>
<gene>
    <name evidence="1" type="ORF">D8674_027855</name>
</gene>
<evidence type="ECO:0000313" key="1">
    <source>
        <dbReference type="EMBL" id="KAB2637321.1"/>
    </source>
</evidence>
<protein>
    <submittedName>
        <fullName evidence="1">F-box/FBD/LRR-repeat protein</fullName>
    </submittedName>
</protein>
<keyword evidence="2" id="KW-1185">Reference proteome</keyword>
<reference evidence="1 2" key="1">
    <citation type="submission" date="2019-09" db="EMBL/GenBank/DDBJ databases">
        <authorList>
            <person name="Ou C."/>
        </authorList>
    </citation>
    <scope>NUCLEOTIDE SEQUENCE [LARGE SCALE GENOMIC DNA]</scope>
    <source>
        <strain evidence="1">S2</strain>
        <tissue evidence="1">Leaf</tissue>
    </source>
</reference>
<accession>A0A5N5IFK6</accession>
<dbReference type="EMBL" id="SMOL01000004">
    <property type="protein sequence ID" value="KAB2637321.1"/>
    <property type="molecule type" value="Genomic_DNA"/>
</dbReference>
<dbReference type="Proteomes" id="UP000327157">
    <property type="component" value="Chromosome 5"/>
</dbReference>
<reference evidence="2" key="2">
    <citation type="submission" date="2019-10" db="EMBL/GenBank/DDBJ databases">
        <title>A de novo genome assembly of a pear dwarfing rootstock.</title>
        <authorList>
            <person name="Wang F."/>
            <person name="Wang J."/>
            <person name="Li S."/>
            <person name="Zhang Y."/>
            <person name="Fang M."/>
            <person name="Ma L."/>
            <person name="Zhao Y."/>
            <person name="Jiang S."/>
        </authorList>
    </citation>
    <scope>NUCLEOTIDE SEQUENCE [LARGE SCALE GENOMIC DNA]</scope>
</reference>